<feature type="repeat" description="WD" evidence="1">
    <location>
        <begin position="65"/>
        <end position="106"/>
    </location>
</feature>
<dbReference type="AlphaFoldDB" id="A0A8S1LUF7"/>
<dbReference type="SMART" id="SM00320">
    <property type="entry name" value="WD40"/>
    <property type="match status" value="7"/>
</dbReference>
<feature type="repeat" description="WD" evidence="1">
    <location>
        <begin position="306"/>
        <end position="334"/>
    </location>
</feature>
<proteinExistence type="predicted"/>
<keyword evidence="3" id="KW-1185">Reference proteome</keyword>
<accession>A0A8S1LUF7</accession>
<reference evidence="2" key="1">
    <citation type="submission" date="2021-01" db="EMBL/GenBank/DDBJ databases">
        <authorList>
            <consortium name="Genoscope - CEA"/>
            <person name="William W."/>
        </authorList>
    </citation>
    <scope>NUCLEOTIDE SEQUENCE</scope>
</reference>
<feature type="repeat" description="WD" evidence="1">
    <location>
        <begin position="13"/>
        <end position="49"/>
    </location>
</feature>
<sequence>MANQVEFKQLGFLRGHGDWVTSIITNQDPTLADLVISGSRDKSILVWKLFKQPDGDLAGQPRKQLKGHSHFVSDLVLSNDNKYLLSASWDKELRFWDLLNGTCTNRFVGNKKEIFTCAMSPDNRQILCGGAERRYKLYNVKAEEKLTQMNHFHSDWISSVRYSPIIKNIQPYFVTVGWDGWLKVWNQNFTIRFQFKAHDSQINSVAINPSGEYIATGGKDKKLYIWNITDLKKPAFEYDAGGIINQLAFHPQQNWIVAATENGIKVWQISQEEKAETKTPIVTLDHHTETAVAGGVKKIQKHGAVSVALDANGAKLYGGFTDGSILVWEVSTKN</sequence>
<gene>
    <name evidence="2" type="ORF">PPRIM_AZ9-3.1.T0460295</name>
</gene>
<dbReference type="FunFam" id="2.130.10.10:FF:002697">
    <property type="entry name" value="G-protein beta subunit"/>
    <property type="match status" value="1"/>
</dbReference>
<dbReference type="OMA" id="DGHKEWI"/>
<dbReference type="GO" id="GO:0043022">
    <property type="term" value="F:ribosome binding"/>
    <property type="evidence" value="ECO:0007669"/>
    <property type="project" value="InterPro"/>
</dbReference>
<dbReference type="EMBL" id="CAJJDM010000046">
    <property type="protein sequence ID" value="CAD8071097.1"/>
    <property type="molecule type" value="Genomic_DNA"/>
</dbReference>
<organism evidence="2 3">
    <name type="scientific">Paramecium primaurelia</name>
    <dbReference type="NCBI Taxonomy" id="5886"/>
    <lineage>
        <taxon>Eukaryota</taxon>
        <taxon>Sar</taxon>
        <taxon>Alveolata</taxon>
        <taxon>Ciliophora</taxon>
        <taxon>Intramacronucleata</taxon>
        <taxon>Oligohymenophorea</taxon>
        <taxon>Peniculida</taxon>
        <taxon>Parameciidae</taxon>
        <taxon>Paramecium</taxon>
    </lineage>
</organism>
<dbReference type="PANTHER" id="PTHR19868">
    <property type="entry name" value="RECEPTOR FOR ACTIVATED PROTEIN KINASE C RACK1"/>
    <property type="match status" value="1"/>
</dbReference>
<dbReference type="PROSITE" id="PS50294">
    <property type="entry name" value="WD_REPEATS_REGION"/>
    <property type="match status" value="3"/>
</dbReference>
<dbReference type="Pfam" id="PF00400">
    <property type="entry name" value="WD40"/>
    <property type="match status" value="5"/>
</dbReference>
<dbReference type="CDD" id="cd00200">
    <property type="entry name" value="WD40"/>
    <property type="match status" value="1"/>
</dbReference>
<name>A0A8S1LUF7_PARPR</name>
<dbReference type="InterPro" id="IPR045223">
    <property type="entry name" value="RACK1-like"/>
</dbReference>
<evidence type="ECO:0000256" key="1">
    <source>
        <dbReference type="PROSITE-ProRule" id="PRU00221"/>
    </source>
</evidence>
<protein>
    <submittedName>
        <fullName evidence="2">Uncharacterized protein</fullName>
    </submittedName>
</protein>
<dbReference type="PROSITE" id="PS50082">
    <property type="entry name" value="WD_REPEATS_2"/>
    <property type="match status" value="4"/>
</dbReference>
<comment type="caution">
    <text evidence="2">The sequence shown here is derived from an EMBL/GenBank/DDBJ whole genome shotgun (WGS) entry which is preliminary data.</text>
</comment>
<dbReference type="InterPro" id="IPR019775">
    <property type="entry name" value="WD40_repeat_CS"/>
</dbReference>
<dbReference type="PROSITE" id="PS00678">
    <property type="entry name" value="WD_REPEATS_1"/>
    <property type="match status" value="3"/>
</dbReference>
<feature type="repeat" description="WD" evidence="1">
    <location>
        <begin position="195"/>
        <end position="228"/>
    </location>
</feature>
<dbReference type="GO" id="GO:0045182">
    <property type="term" value="F:translation regulator activity"/>
    <property type="evidence" value="ECO:0007669"/>
    <property type="project" value="InterPro"/>
</dbReference>
<evidence type="ECO:0000313" key="2">
    <source>
        <dbReference type="EMBL" id="CAD8071097.1"/>
    </source>
</evidence>
<dbReference type="Proteomes" id="UP000688137">
    <property type="component" value="Unassembled WGS sequence"/>
</dbReference>
<keyword evidence="1" id="KW-0853">WD repeat</keyword>
<evidence type="ECO:0000313" key="3">
    <source>
        <dbReference type="Proteomes" id="UP000688137"/>
    </source>
</evidence>
<dbReference type="InterPro" id="IPR001680">
    <property type="entry name" value="WD40_rpt"/>
</dbReference>